<reference evidence="1" key="5">
    <citation type="journal article" date="2021" name="G3 (Bethesda)">
        <title>Aegilops tauschii genome assembly Aet v5.0 features greater sequence contiguity and improved annotation.</title>
        <authorList>
            <person name="Wang L."/>
            <person name="Zhu T."/>
            <person name="Rodriguez J.C."/>
            <person name="Deal K.R."/>
            <person name="Dubcovsky J."/>
            <person name="McGuire P.E."/>
            <person name="Lux T."/>
            <person name="Spannagl M."/>
            <person name="Mayer K.F.X."/>
            <person name="Baldrich P."/>
            <person name="Meyers B.C."/>
            <person name="Huo N."/>
            <person name="Gu Y.Q."/>
            <person name="Zhou H."/>
            <person name="Devos K.M."/>
            <person name="Bennetzen J.L."/>
            <person name="Unver T."/>
            <person name="Budak H."/>
            <person name="Gulick P.J."/>
            <person name="Galiba G."/>
            <person name="Kalapos B."/>
            <person name="Nelson D.R."/>
            <person name="Li P."/>
            <person name="You F.M."/>
            <person name="Luo M.C."/>
            <person name="Dvorak J."/>
        </authorList>
    </citation>
    <scope>NUCLEOTIDE SEQUENCE [LARGE SCALE GENOMIC DNA]</scope>
    <source>
        <strain evidence="1">cv. AL8/78</strain>
    </source>
</reference>
<dbReference type="Gramene" id="AET6Gv20500500.4">
    <property type="protein sequence ID" value="AET6Gv20500500.4"/>
    <property type="gene ID" value="AET6Gv20500500"/>
</dbReference>
<reference evidence="1" key="4">
    <citation type="submission" date="2019-03" db="UniProtKB">
        <authorList>
            <consortium name="EnsemblPlants"/>
        </authorList>
    </citation>
    <scope>IDENTIFICATION</scope>
</reference>
<evidence type="ECO:0008006" key="3">
    <source>
        <dbReference type="Google" id="ProtNLM"/>
    </source>
</evidence>
<dbReference type="Proteomes" id="UP000015105">
    <property type="component" value="Chromosome 6D"/>
</dbReference>
<accession>A0A453NVX5</accession>
<reference evidence="2" key="1">
    <citation type="journal article" date="2014" name="Science">
        <title>Ancient hybridizations among the ancestral genomes of bread wheat.</title>
        <authorList>
            <consortium name="International Wheat Genome Sequencing Consortium,"/>
            <person name="Marcussen T."/>
            <person name="Sandve S.R."/>
            <person name="Heier L."/>
            <person name="Spannagl M."/>
            <person name="Pfeifer M."/>
            <person name="Jakobsen K.S."/>
            <person name="Wulff B.B."/>
            <person name="Steuernagel B."/>
            <person name="Mayer K.F."/>
            <person name="Olsen O.A."/>
        </authorList>
    </citation>
    <scope>NUCLEOTIDE SEQUENCE [LARGE SCALE GENOMIC DNA]</scope>
    <source>
        <strain evidence="2">cv. AL8/78</strain>
    </source>
</reference>
<proteinExistence type="predicted"/>
<evidence type="ECO:0000313" key="1">
    <source>
        <dbReference type="EnsemblPlants" id="AET6Gv20500500.4"/>
    </source>
</evidence>
<organism evidence="1 2">
    <name type="scientific">Aegilops tauschii subsp. strangulata</name>
    <name type="common">Goatgrass</name>
    <dbReference type="NCBI Taxonomy" id="200361"/>
    <lineage>
        <taxon>Eukaryota</taxon>
        <taxon>Viridiplantae</taxon>
        <taxon>Streptophyta</taxon>
        <taxon>Embryophyta</taxon>
        <taxon>Tracheophyta</taxon>
        <taxon>Spermatophyta</taxon>
        <taxon>Magnoliopsida</taxon>
        <taxon>Liliopsida</taxon>
        <taxon>Poales</taxon>
        <taxon>Poaceae</taxon>
        <taxon>BOP clade</taxon>
        <taxon>Pooideae</taxon>
        <taxon>Triticodae</taxon>
        <taxon>Triticeae</taxon>
        <taxon>Triticinae</taxon>
        <taxon>Aegilops</taxon>
    </lineage>
</organism>
<reference evidence="1" key="3">
    <citation type="journal article" date="2017" name="Nature">
        <title>Genome sequence of the progenitor of the wheat D genome Aegilops tauschii.</title>
        <authorList>
            <person name="Luo M.C."/>
            <person name="Gu Y.Q."/>
            <person name="Puiu D."/>
            <person name="Wang H."/>
            <person name="Twardziok S.O."/>
            <person name="Deal K.R."/>
            <person name="Huo N."/>
            <person name="Zhu T."/>
            <person name="Wang L."/>
            <person name="Wang Y."/>
            <person name="McGuire P.E."/>
            <person name="Liu S."/>
            <person name="Long H."/>
            <person name="Ramasamy R.K."/>
            <person name="Rodriguez J.C."/>
            <person name="Van S.L."/>
            <person name="Yuan L."/>
            <person name="Wang Z."/>
            <person name="Xia Z."/>
            <person name="Xiao L."/>
            <person name="Anderson O.D."/>
            <person name="Ouyang S."/>
            <person name="Liang Y."/>
            <person name="Zimin A.V."/>
            <person name="Pertea G."/>
            <person name="Qi P."/>
            <person name="Bennetzen J.L."/>
            <person name="Dai X."/>
            <person name="Dawson M.W."/>
            <person name="Muller H.G."/>
            <person name="Kugler K."/>
            <person name="Rivarola-Duarte L."/>
            <person name="Spannagl M."/>
            <person name="Mayer K.F.X."/>
            <person name="Lu F.H."/>
            <person name="Bevan M.W."/>
            <person name="Leroy P."/>
            <person name="Li P."/>
            <person name="You F.M."/>
            <person name="Sun Q."/>
            <person name="Liu Z."/>
            <person name="Lyons E."/>
            <person name="Wicker T."/>
            <person name="Salzberg S.L."/>
            <person name="Devos K.M."/>
            <person name="Dvorak J."/>
        </authorList>
    </citation>
    <scope>NUCLEOTIDE SEQUENCE [LARGE SCALE GENOMIC DNA]</scope>
    <source>
        <strain evidence="1">cv. AL8/78</strain>
    </source>
</reference>
<evidence type="ECO:0000313" key="2">
    <source>
        <dbReference type="Proteomes" id="UP000015105"/>
    </source>
</evidence>
<dbReference type="AlphaFoldDB" id="A0A453NVX5"/>
<name>A0A453NVX5_AEGTS</name>
<keyword evidence="2" id="KW-1185">Reference proteome</keyword>
<sequence length="57" mass="6187">DAFETKELISLSILLSSASTRILLNGDPGPPIWHRRGFQQGDPLSPQLFVLAVDVLG</sequence>
<dbReference type="EnsemblPlants" id="AET6Gv20500500.4">
    <property type="protein sequence ID" value="AET6Gv20500500.4"/>
    <property type="gene ID" value="AET6Gv20500500"/>
</dbReference>
<protein>
    <recommendedName>
        <fullName evidence="3">Reverse transcriptase domain-containing protein</fullName>
    </recommendedName>
</protein>
<reference evidence="2" key="2">
    <citation type="journal article" date="2017" name="Nat. Plants">
        <title>The Aegilops tauschii genome reveals multiple impacts of transposons.</title>
        <authorList>
            <person name="Zhao G."/>
            <person name="Zou C."/>
            <person name="Li K."/>
            <person name="Wang K."/>
            <person name="Li T."/>
            <person name="Gao L."/>
            <person name="Zhang X."/>
            <person name="Wang H."/>
            <person name="Yang Z."/>
            <person name="Liu X."/>
            <person name="Jiang W."/>
            <person name="Mao L."/>
            <person name="Kong X."/>
            <person name="Jiao Y."/>
            <person name="Jia J."/>
        </authorList>
    </citation>
    <scope>NUCLEOTIDE SEQUENCE [LARGE SCALE GENOMIC DNA]</scope>
    <source>
        <strain evidence="2">cv. AL8/78</strain>
    </source>
</reference>